<dbReference type="PANTHER" id="PTHR43800">
    <property type="entry name" value="PEPTIDYL-LYSINE N-ACETYLTRANSFERASE YJAB"/>
    <property type="match status" value="1"/>
</dbReference>
<dbReference type="Gene3D" id="3.40.630.30">
    <property type="match status" value="1"/>
</dbReference>
<feature type="region of interest" description="Disordered" evidence="3">
    <location>
        <begin position="1"/>
        <end position="31"/>
    </location>
</feature>
<organism evidence="5 6">
    <name type="scientific">Hungatella hathewayi DSM 13479</name>
    <dbReference type="NCBI Taxonomy" id="566550"/>
    <lineage>
        <taxon>Bacteria</taxon>
        <taxon>Bacillati</taxon>
        <taxon>Bacillota</taxon>
        <taxon>Clostridia</taxon>
        <taxon>Lachnospirales</taxon>
        <taxon>Lachnospiraceae</taxon>
        <taxon>Hungatella</taxon>
    </lineage>
</organism>
<sequence length="188" mass="21606">MKWGKPNMIEERTGKKREMQGKNGKKNSQKRDDPYNFVILEKRSSELIACLTGIWRRSVKETHLFLNDQEIRKIEAYVPEALLKVPVLIIAVNAENEPAAFMGADGGRLEMLFIEPEERGKGLGGRLLAYGIEKLGIRELCVNEQNPRAKGFYEHMGFTCYKRTDTDEQGNPYPLLYMRLSERKDVPV</sequence>
<dbReference type="PANTHER" id="PTHR43800:SF1">
    <property type="entry name" value="PEPTIDYL-LYSINE N-ACETYLTRANSFERASE YJAB"/>
    <property type="match status" value="1"/>
</dbReference>
<accession>D3ACP1</accession>
<keyword evidence="2" id="KW-0012">Acyltransferase</keyword>
<evidence type="ECO:0000256" key="2">
    <source>
        <dbReference type="ARBA" id="ARBA00023315"/>
    </source>
</evidence>
<dbReference type="InterPro" id="IPR016181">
    <property type="entry name" value="Acyl_CoA_acyltransferase"/>
</dbReference>
<dbReference type="AlphaFoldDB" id="D3ACP1"/>
<protein>
    <submittedName>
        <fullName evidence="5">Acetyltransferase, GNAT family</fullName>
    </submittedName>
</protein>
<dbReference type="SUPFAM" id="SSF55729">
    <property type="entry name" value="Acyl-CoA N-acyltransferases (Nat)"/>
    <property type="match status" value="1"/>
</dbReference>
<evidence type="ECO:0000256" key="3">
    <source>
        <dbReference type="SAM" id="MobiDB-lite"/>
    </source>
</evidence>
<evidence type="ECO:0000256" key="1">
    <source>
        <dbReference type="ARBA" id="ARBA00022679"/>
    </source>
</evidence>
<dbReference type="HOGENOM" id="CLU_013985_21_0_9"/>
<dbReference type="PROSITE" id="PS51186">
    <property type="entry name" value="GNAT"/>
    <property type="match status" value="1"/>
</dbReference>
<keyword evidence="1 5" id="KW-0808">Transferase</keyword>
<dbReference type="RefSeq" id="WP_006771906.1">
    <property type="nucleotide sequence ID" value="NZ_GG667621.1"/>
</dbReference>
<dbReference type="GO" id="GO:0016747">
    <property type="term" value="F:acyltransferase activity, transferring groups other than amino-acyl groups"/>
    <property type="evidence" value="ECO:0007669"/>
    <property type="project" value="InterPro"/>
</dbReference>
<dbReference type="Proteomes" id="UP000004968">
    <property type="component" value="Unassembled WGS sequence"/>
</dbReference>
<dbReference type="Pfam" id="PF13508">
    <property type="entry name" value="Acetyltransf_7"/>
    <property type="match status" value="1"/>
</dbReference>
<gene>
    <name evidence="5" type="ORF">CLOSTHATH_01369</name>
</gene>
<name>D3ACP1_9FIRM</name>
<evidence type="ECO:0000313" key="5">
    <source>
        <dbReference type="EMBL" id="EFD00425.1"/>
    </source>
</evidence>
<dbReference type="EMBL" id="ACIO01000087">
    <property type="protein sequence ID" value="EFD00425.1"/>
    <property type="molecule type" value="Genomic_DNA"/>
</dbReference>
<reference evidence="5 6" key="1">
    <citation type="submission" date="2010-01" db="EMBL/GenBank/DDBJ databases">
        <authorList>
            <person name="Weinstock G."/>
            <person name="Sodergren E."/>
            <person name="Clifton S."/>
            <person name="Fulton L."/>
            <person name="Fulton B."/>
            <person name="Courtney L."/>
            <person name="Fronick C."/>
            <person name="Harrison M."/>
            <person name="Strong C."/>
            <person name="Farmer C."/>
            <person name="Delahaunty K."/>
            <person name="Markovic C."/>
            <person name="Hall O."/>
            <person name="Minx P."/>
            <person name="Tomlinson C."/>
            <person name="Mitreva M."/>
            <person name="Nelson J."/>
            <person name="Hou S."/>
            <person name="Wollam A."/>
            <person name="Pepin K.H."/>
            <person name="Johnson M."/>
            <person name="Bhonagiri V."/>
            <person name="Nash W.E."/>
            <person name="Warren W."/>
            <person name="Chinwalla A."/>
            <person name="Mardis E.R."/>
            <person name="Wilson R.K."/>
        </authorList>
    </citation>
    <scope>NUCLEOTIDE SEQUENCE [LARGE SCALE GENOMIC DNA]</scope>
    <source>
        <strain evidence="5 6">DSM 13479</strain>
    </source>
</reference>
<dbReference type="CDD" id="cd04301">
    <property type="entry name" value="NAT_SF"/>
    <property type="match status" value="1"/>
</dbReference>
<feature type="compositionally biased region" description="Basic and acidic residues" evidence="3">
    <location>
        <begin position="8"/>
        <end position="20"/>
    </location>
</feature>
<comment type="caution">
    <text evidence="5">The sequence shown here is derived from an EMBL/GenBank/DDBJ whole genome shotgun (WGS) entry which is preliminary data.</text>
</comment>
<dbReference type="InterPro" id="IPR000182">
    <property type="entry name" value="GNAT_dom"/>
</dbReference>
<proteinExistence type="predicted"/>
<evidence type="ECO:0000313" key="6">
    <source>
        <dbReference type="Proteomes" id="UP000004968"/>
    </source>
</evidence>
<feature type="domain" description="N-acetyltransferase" evidence="4">
    <location>
        <begin position="38"/>
        <end position="183"/>
    </location>
</feature>
<evidence type="ECO:0000259" key="4">
    <source>
        <dbReference type="PROSITE" id="PS51186"/>
    </source>
</evidence>